<accession>A0A1I2X2D3</accession>
<sequence length="92" mass="10424">MQQLFIGVDVAKDWLDVHHPLHEAKRIANTPAAARSFAASCAKQEAWIVFEASGGYDRALWEMLEARGVRFSRVDACWLSWVPGCGRQRHSR</sequence>
<dbReference type="EMBL" id="FOPM01000031">
    <property type="protein sequence ID" value="SFH07700.1"/>
    <property type="molecule type" value="Genomic_DNA"/>
</dbReference>
<evidence type="ECO:0000313" key="2">
    <source>
        <dbReference type="Proteomes" id="UP000199229"/>
    </source>
</evidence>
<proteinExistence type="predicted"/>
<protein>
    <submittedName>
        <fullName evidence="1">Transposase</fullName>
    </submittedName>
</protein>
<evidence type="ECO:0000313" key="1">
    <source>
        <dbReference type="EMBL" id="SFH07700.1"/>
    </source>
</evidence>
<name>A0A1I2X2D3_9HYPH</name>
<dbReference type="RefSeq" id="WP_091974941.1">
    <property type="nucleotide sequence ID" value="NZ_FOPM01000031.1"/>
</dbReference>
<reference evidence="2" key="1">
    <citation type="submission" date="2016-10" db="EMBL/GenBank/DDBJ databases">
        <authorList>
            <person name="Varghese N."/>
            <person name="Submissions S."/>
        </authorList>
    </citation>
    <scope>NUCLEOTIDE SEQUENCE [LARGE SCALE GENOMIC DNA]</scope>
    <source>
        <strain evidence="2">Gh-105</strain>
    </source>
</reference>
<dbReference type="Proteomes" id="UP000199229">
    <property type="component" value="Unassembled WGS sequence"/>
</dbReference>
<gene>
    <name evidence="1" type="ORF">SAMN05192565_13119</name>
</gene>
<organism evidence="1 2">
    <name type="scientific">Methylobacterium gossipiicola</name>
    <dbReference type="NCBI Taxonomy" id="582675"/>
    <lineage>
        <taxon>Bacteria</taxon>
        <taxon>Pseudomonadati</taxon>
        <taxon>Pseudomonadota</taxon>
        <taxon>Alphaproteobacteria</taxon>
        <taxon>Hyphomicrobiales</taxon>
        <taxon>Methylobacteriaceae</taxon>
        <taxon>Methylobacterium</taxon>
    </lineage>
</organism>
<keyword evidence="2" id="KW-1185">Reference proteome</keyword>
<dbReference type="AlphaFoldDB" id="A0A1I2X2D3"/>
<dbReference type="OrthoDB" id="8261795at2"/>